<feature type="zinc finger region" description="dksA C4-type" evidence="4">
    <location>
        <begin position="130"/>
        <end position="154"/>
    </location>
</feature>
<dbReference type="PROSITE" id="PS51128">
    <property type="entry name" value="ZF_DKSA_2"/>
    <property type="match status" value="1"/>
</dbReference>
<evidence type="ECO:0000313" key="8">
    <source>
        <dbReference type="Proteomes" id="UP000029482"/>
    </source>
</evidence>
<dbReference type="SUPFAM" id="SSF57716">
    <property type="entry name" value="Glucocorticoid receptor-like (DNA-binding domain)"/>
    <property type="match status" value="1"/>
</dbReference>
<evidence type="ECO:0000313" key="7">
    <source>
        <dbReference type="EMBL" id="AIS02131.1"/>
    </source>
</evidence>
<dbReference type="PANTHER" id="PTHR33823:SF4">
    <property type="entry name" value="GENERAL STRESS PROTEIN 16O"/>
    <property type="match status" value="1"/>
</dbReference>
<sequence length="160" mass="17558">MPGPSGRPGPWPWWAWAPAGRTATAAPVIPGAPRERTLDVSLDASRTRGPETETPGSRTEPRPGRLTAHEARQRLEHARSTRLAQLKALEETGQSVHDHLMSAQTEAIRRVLKEIDEASGRIDDGSYGTCLACSKPVPAERLEILPYTRYCVACQRRATV</sequence>
<keyword evidence="8" id="KW-1185">Reference proteome</keyword>
<protein>
    <recommendedName>
        <fullName evidence="6">Zinc finger DksA/TraR C4-type domain-containing protein</fullName>
    </recommendedName>
</protein>
<gene>
    <name evidence="7" type="ORF">SGLAU_30985</name>
</gene>
<accession>A0A089Z8L8</accession>
<evidence type="ECO:0000256" key="4">
    <source>
        <dbReference type="PROSITE-ProRule" id="PRU00510"/>
    </source>
</evidence>
<dbReference type="STRING" id="1907.SGLAU_30985"/>
<dbReference type="InterPro" id="IPR000962">
    <property type="entry name" value="Znf_DskA_TraR"/>
</dbReference>
<evidence type="ECO:0000256" key="1">
    <source>
        <dbReference type="ARBA" id="ARBA00022723"/>
    </source>
</evidence>
<dbReference type="HOGENOM" id="CLU_1651179_0_0_11"/>
<dbReference type="eggNOG" id="COG1734">
    <property type="taxonomic scope" value="Bacteria"/>
</dbReference>
<evidence type="ECO:0000256" key="2">
    <source>
        <dbReference type="ARBA" id="ARBA00022771"/>
    </source>
</evidence>
<feature type="domain" description="Zinc finger DksA/TraR C4-type" evidence="6">
    <location>
        <begin position="125"/>
        <end position="158"/>
    </location>
</feature>
<dbReference type="AlphaFoldDB" id="A0A089Z8L8"/>
<dbReference type="Proteomes" id="UP000029482">
    <property type="component" value="Chromosome"/>
</dbReference>
<dbReference type="Pfam" id="PF01258">
    <property type="entry name" value="zf-dskA_traR"/>
    <property type="match status" value="1"/>
</dbReference>
<keyword evidence="3" id="KW-0862">Zinc</keyword>
<dbReference type="GO" id="GO:0008270">
    <property type="term" value="F:zinc ion binding"/>
    <property type="evidence" value="ECO:0007669"/>
    <property type="project" value="UniProtKB-KW"/>
</dbReference>
<feature type="region of interest" description="Disordered" evidence="5">
    <location>
        <begin position="25"/>
        <end position="66"/>
    </location>
</feature>
<evidence type="ECO:0000256" key="3">
    <source>
        <dbReference type="ARBA" id="ARBA00022833"/>
    </source>
</evidence>
<dbReference type="EMBL" id="CP009438">
    <property type="protein sequence ID" value="AIS02131.1"/>
    <property type="molecule type" value="Genomic_DNA"/>
</dbReference>
<keyword evidence="1" id="KW-0479">Metal-binding</keyword>
<proteinExistence type="predicted"/>
<name>A0A089Z8L8_STRGA</name>
<reference evidence="8" key="1">
    <citation type="journal article" date="2015" name="J. Biotechnol.">
        <title>Complete genome sequence of the actinobacterium Streptomyces glaucescens GLA.O (DSM 40922) consisting of a linear chromosome and one linear plasmid.</title>
        <authorList>
            <person name="Ortseifen V."/>
            <person name="Winkler A."/>
            <person name="Albersmeier A."/>
            <person name="Wendler S."/>
            <person name="Puhler A."/>
            <person name="Kalinowski J."/>
            <person name="Ruckert C."/>
        </authorList>
    </citation>
    <scope>NUCLEOTIDE SEQUENCE [LARGE SCALE GENOMIC DNA]</scope>
    <source>
        <strain evidence="8">DSM 40922 / GLA O</strain>
    </source>
</reference>
<dbReference type="PANTHER" id="PTHR33823">
    <property type="entry name" value="RNA POLYMERASE-BINDING TRANSCRIPTION FACTOR DKSA-RELATED"/>
    <property type="match status" value="1"/>
</dbReference>
<dbReference type="Gene3D" id="1.20.120.910">
    <property type="entry name" value="DksA, coiled-coil domain"/>
    <property type="match status" value="1"/>
</dbReference>
<dbReference type="KEGG" id="sgu:SGLAU_30985"/>
<keyword evidence="2" id="KW-0863">Zinc-finger</keyword>
<evidence type="ECO:0000256" key="5">
    <source>
        <dbReference type="SAM" id="MobiDB-lite"/>
    </source>
</evidence>
<organism evidence="7 8">
    <name type="scientific">Streptomyces glaucescens</name>
    <dbReference type="NCBI Taxonomy" id="1907"/>
    <lineage>
        <taxon>Bacteria</taxon>
        <taxon>Bacillati</taxon>
        <taxon>Actinomycetota</taxon>
        <taxon>Actinomycetes</taxon>
        <taxon>Kitasatosporales</taxon>
        <taxon>Streptomycetaceae</taxon>
        <taxon>Streptomyces</taxon>
    </lineage>
</organism>
<evidence type="ECO:0000259" key="6">
    <source>
        <dbReference type="Pfam" id="PF01258"/>
    </source>
</evidence>